<accession>A0A4Y2B1F9</accession>
<comment type="caution">
    <text evidence="1">The sequence shown here is derived from an EMBL/GenBank/DDBJ whole genome shotgun (WGS) entry which is preliminary data.</text>
</comment>
<protein>
    <submittedName>
        <fullName evidence="1">Uncharacterized protein</fullName>
    </submittedName>
</protein>
<keyword evidence="2" id="KW-1185">Reference proteome</keyword>
<name>A0A4Y2B1F9_ARAVE</name>
<dbReference type="Proteomes" id="UP000499080">
    <property type="component" value="Unassembled WGS sequence"/>
</dbReference>
<evidence type="ECO:0000313" key="1">
    <source>
        <dbReference type="EMBL" id="GBL85116.1"/>
    </source>
</evidence>
<dbReference type="EMBL" id="BGPR01081929">
    <property type="protein sequence ID" value="GBL85116.1"/>
    <property type="molecule type" value="Genomic_DNA"/>
</dbReference>
<reference evidence="1 2" key="1">
    <citation type="journal article" date="2019" name="Sci. Rep.">
        <title>Orb-weaving spider Araneus ventricosus genome elucidates the spidroin gene catalogue.</title>
        <authorList>
            <person name="Kono N."/>
            <person name="Nakamura H."/>
            <person name="Ohtoshi R."/>
            <person name="Moran D.A.P."/>
            <person name="Shinohara A."/>
            <person name="Yoshida Y."/>
            <person name="Fujiwara M."/>
            <person name="Mori M."/>
            <person name="Tomita M."/>
            <person name="Arakawa K."/>
        </authorList>
    </citation>
    <scope>NUCLEOTIDE SEQUENCE [LARGE SCALE GENOMIC DNA]</scope>
</reference>
<evidence type="ECO:0000313" key="2">
    <source>
        <dbReference type="Proteomes" id="UP000499080"/>
    </source>
</evidence>
<proteinExistence type="predicted"/>
<organism evidence="1 2">
    <name type="scientific">Araneus ventricosus</name>
    <name type="common">Orbweaver spider</name>
    <name type="synonym">Epeira ventricosa</name>
    <dbReference type="NCBI Taxonomy" id="182803"/>
    <lineage>
        <taxon>Eukaryota</taxon>
        <taxon>Metazoa</taxon>
        <taxon>Ecdysozoa</taxon>
        <taxon>Arthropoda</taxon>
        <taxon>Chelicerata</taxon>
        <taxon>Arachnida</taxon>
        <taxon>Araneae</taxon>
        <taxon>Araneomorphae</taxon>
        <taxon>Entelegynae</taxon>
        <taxon>Araneoidea</taxon>
        <taxon>Araneidae</taxon>
        <taxon>Araneus</taxon>
    </lineage>
</organism>
<feature type="non-terminal residue" evidence="1">
    <location>
        <position position="1"/>
    </location>
</feature>
<gene>
    <name evidence="1" type="ORF">AVEN_204500_1</name>
</gene>
<sequence>QKLRSFYN</sequence>